<feature type="transmembrane region" description="Helical" evidence="1">
    <location>
        <begin position="74"/>
        <end position="90"/>
    </location>
</feature>
<protein>
    <recommendedName>
        <fullName evidence="4">DUF401 domain-containing protein</fullName>
    </recommendedName>
</protein>
<evidence type="ECO:0000313" key="2">
    <source>
        <dbReference type="EMBL" id="GAA3528659.1"/>
    </source>
</evidence>
<gene>
    <name evidence="2" type="ORF">GCM10022394_04800</name>
</gene>
<comment type="caution">
    <text evidence="2">The sequence shown here is derived from an EMBL/GenBank/DDBJ whole genome shotgun (WGS) entry which is preliminary data.</text>
</comment>
<keyword evidence="1" id="KW-0472">Membrane</keyword>
<feature type="transmembrane region" description="Helical" evidence="1">
    <location>
        <begin position="426"/>
        <end position="445"/>
    </location>
</feature>
<feature type="transmembrane region" description="Helical" evidence="1">
    <location>
        <begin position="102"/>
        <end position="122"/>
    </location>
</feature>
<feature type="transmembrane region" description="Helical" evidence="1">
    <location>
        <begin position="244"/>
        <end position="265"/>
    </location>
</feature>
<name>A0ABP6V947_9GAMM</name>
<organism evidence="2 3">
    <name type="scientific">Zobellella aerophila</name>
    <dbReference type="NCBI Taxonomy" id="870480"/>
    <lineage>
        <taxon>Bacteria</taxon>
        <taxon>Pseudomonadati</taxon>
        <taxon>Pseudomonadota</taxon>
        <taxon>Gammaproteobacteria</taxon>
        <taxon>Aeromonadales</taxon>
        <taxon>Aeromonadaceae</taxon>
        <taxon>Zobellella</taxon>
    </lineage>
</organism>
<feature type="transmembrane region" description="Helical" evidence="1">
    <location>
        <begin position="271"/>
        <end position="292"/>
    </location>
</feature>
<keyword evidence="1" id="KW-1133">Transmembrane helix</keyword>
<dbReference type="EMBL" id="BAABCX010000001">
    <property type="protein sequence ID" value="GAA3528659.1"/>
    <property type="molecule type" value="Genomic_DNA"/>
</dbReference>
<feature type="transmembrane region" description="Helical" evidence="1">
    <location>
        <begin position="210"/>
        <end position="232"/>
    </location>
</feature>
<evidence type="ECO:0000313" key="3">
    <source>
        <dbReference type="Proteomes" id="UP001500795"/>
    </source>
</evidence>
<reference evidence="3" key="1">
    <citation type="journal article" date="2019" name="Int. J. Syst. Evol. Microbiol.">
        <title>The Global Catalogue of Microorganisms (GCM) 10K type strain sequencing project: providing services to taxonomists for standard genome sequencing and annotation.</title>
        <authorList>
            <consortium name="The Broad Institute Genomics Platform"/>
            <consortium name="The Broad Institute Genome Sequencing Center for Infectious Disease"/>
            <person name="Wu L."/>
            <person name="Ma J."/>
        </authorList>
    </citation>
    <scope>NUCLEOTIDE SEQUENCE [LARGE SCALE GENOMIC DNA]</scope>
    <source>
        <strain evidence="3">JCM 17110</strain>
    </source>
</reference>
<feature type="transmembrane region" description="Helical" evidence="1">
    <location>
        <begin position="142"/>
        <end position="163"/>
    </location>
</feature>
<feature type="transmembrane region" description="Helical" evidence="1">
    <location>
        <begin position="352"/>
        <end position="375"/>
    </location>
</feature>
<proteinExistence type="predicted"/>
<feature type="transmembrane region" description="Helical" evidence="1">
    <location>
        <begin position="184"/>
        <end position="204"/>
    </location>
</feature>
<keyword evidence="1" id="KW-0812">Transmembrane</keyword>
<evidence type="ECO:0000256" key="1">
    <source>
        <dbReference type="SAM" id="Phobius"/>
    </source>
</evidence>
<accession>A0ABP6V947</accession>
<evidence type="ECO:0008006" key="4">
    <source>
        <dbReference type="Google" id="ProtNLM"/>
    </source>
</evidence>
<keyword evidence="3" id="KW-1185">Reference proteome</keyword>
<dbReference type="RefSeq" id="WP_344954355.1">
    <property type="nucleotide sequence ID" value="NZ_BAABCX010000001.1"/>
</dbReference>
<dbReference type="Proteomes" id="UP001500795">
    <property type="component" value="Unassembled WGS sequence"/>
</dbReference>
<sequence>MSQVKVSEKYLRFKNGSSLFIRYRQPLAGWLIASALALVIARILGAGLSPAWPGVAYGAASALLWPRLARRNRIQSLVLLALGVLCLLWGRLQGAGFELERLLAGNSALLSMLVAVSFLGLVSQPAEQEGERLPRGKRAVGSTLMAVHLFGAVINLSAIFIIGDRLGRRTALSRDQVLALVRGFSGAALWSPFFAAMAVALNFAPDAQLSAIWLVSIPLAALSLVFAFWQLCRCSGDGAAEFTGYPMHYGGLWLPMLLATAVFAMHEFYPALSVLAVITLLTPLLTLLVLPWRSREPLGVLSRQVSGRLPQMANELMLFQCAGVLGYGLELLVSGLEGGLPLAGFGAFEAALSYGVIVLLSLVGVHPIISIAFVGSLLAPLAPDHSLLALAFLASWSLGAAVGPLSGMNLAIQGRYGVDSFKIMRWNLGYLVVMSVLVVAALYLLERLLR</sequence>
<feature type="transmembrane region" description="Helical" evidence="1">
    <location>
        <begin position="387"/>
        <end position="406"/>
    </location>
</feature>